<keyword evidence="4" id="KW-1185">Reference proteome</keyword>
<accession>A0A434AT97</accession>
<sequence>MSIKKDKRFDKLHLDFSKMKLVLFEQFEILDELVLTGLNKMDPKTVDHFKKNEEKLDQFELKMSDNIILTMGLQQPMAKDLRLMVSYFRMIGHLERIGDQLNNVMRFFHKMDPPCIPENQKESVLNMLSISEKMVRKALISFEDGDHEYAIWTIKNDEIVDEMQSQLLKRMVKKNAPEGVEPTIIYNLLNFNSILGSIERIADNATNIAEASIYYLQGIDLRHQELPEEDDKEPTK</sequence>
<dbReference type="EMBL" id="RJJX01000017">
    <property type="protein sequence ID" value="RUT77637.1"/>
    <property type="molecule type" value="Genomic_DNA"/>
</dbReference>
<dbReference type="Proteomes" id="UP000282985">
    <property type="component" value="Unassembled WGS sequence"/>
</dbReference>
<dbReference type="GO" id="GO:0045936">
    <property type="term" value="P:negative regulation of phosphate metabolic process"/>
    <property type="evidence" value="ECO:0007669"/>
    <property type="project" value="InterPro"/>
</dbReference>
<reference evidence="3 4" key="1">
    <citation type="submission" date="2018-11" db="EMBL/GenBank/DDBJ databases">
        <title>Parancylomarina longa gen. nov., sp. nov., isolated from sediments of southern Okinawa.</title>
        <authorList>
            <person name="Fu T."/>
        </authorList>
    </citation>
    <scope>NUCLEOTIDE SEQUENCE [LARGE SCALE GENOMIC DNA]</scope>
    <source>
        <strain evidence="3 4">T3-2 S1-C</strain>
    </source>
</reference>
<dbReference type="PANTHER" id="PTHR42930">
    <property type="entry name" value="PHOSPHATE-SPECIFIC TRANSPORT SYSTEM ACCESSORY PROTEIN PHOU"/>
    <property type="match status" value="1"/>
</dbReference>
<evidence type="ECO:0000313" key="4">
    <source>
        <dbReference type="Proteomes" id="UP000282985"/>
    </source>
</evidence>
<feature type="domain" description="PhoU" evidence="2">
    <location>
        <begin position="33"/>
        <end position="106"/>
    </location>
</feature>
<dbReference type="OrthoDB" id="9814256at2"/>
<name>A0A434AT97_9BACT</name>
<proteinExistence type="inferred from homology"/>
<protein>
    <recommendedName>
        <fullName evidence="2">PhoU domain-containing protein</fullName>
    </recommendedName>
</protein>
<dbReference type="Gene3D" id="1.20.58.220">
    <property type="entry name" value="Phosphate transport system protein phou homolog 2, domain 2"/>
    <property type="match status" value="1"/>
</dbReference>
<dbReference type="SUPFAM" id="SSF109755">
    <property type="entry name" value="PhoU-like"/>
    <property type="match status" value="1"/>
</dbReference>
<dbReference type="InterPro" id="IPR026022">
    <property type="entry name" value="PhoU_dom"/>
</dbReference>
<dbReference type="InterPro" id="IPR038078">
    <property type="entry name" value="PhoU-like_sf"/>
</dbReference>
<dbReference type="AlphaFoldDB" id="A0A434AT97"/>
<evidence type="ECO:0000256" key="1">
    <source>
        <dbReference type="ARBA" id="ARBA00008107"/>
    </source>
</evidence>
<feature type="domain" description="PhoU" evidence="2">
    <location>
        <begin position="125"/>
        <end position="211"/>
    </location>
</feature>
<comment type="similarity">
    <text evidence="1">Belongs to the PhoU family.</text>
</comment>
<comment type="caution">
    <text evidence="3">The sequence shown here is derived from an EMBL/GenBank/DDBJ whole genome shotgun (WGS) entry which is preliminary data.</text>
</comment>
<dbReference type="RefSeq" id="WP_127344203.1">
    <property type="nucleotide sequence ID" value="NZ_RJJX01000017.1"/>
</dbReference>
<gene>
    <name evidence="3" type="ORF">DLK05_11945</name>
</gene>
<evidence type="ECO:0000313" key="3">
    <source>
        <dbReference type="EMBL" id="RUT77637.1"/>
    </source>
</evidence>
<dbReference type="Pfam" id="PF01895">
    <property type="entry name" value="PhoU"/>
    <property type="match status" value="2"/>
</dbReference>
<dbReference type="InterPro" id="IPR028366">
    <property type="entry name" value="PhoU"/>
</dbReference>
<organism evidence="3 4">
    <name type="scientific">Ancylomarina longa</name>
    <dbReference type="NCBI Taxonomy" id="2487017"/>
    <lineage>
        <taxon>Bacteria</taxon>
        <taxon>Pseudomonadati</taxon>
        <taxon>Bacteroidota</taxon>
        <taxon>Bacteroidia</taxon>
        <taxon>Marinilabiliales</taxon>
        <taxon>Marinifilaceae</taxon>
        <taxon>Ancylomarina</taxon>
    </lineage>
</organism>
<dbReference type="PANTHER" id="PTHR42930:SF3">
    <property type="entry name" value="PHOSPHATE-SPECIFIC TRANSPORT SYSTEM ACCESSORY PROTEIN PHOU"/>
    <property type="match status" value="1"/>
</dbReference>
<evidence type="ECO:0000259" key="2">
    <source>
        <dbReference type="Pfam" id="PF01895"/>
    </source>
</evidence>
<dbReference type="GO" id="GO:0030643">
    <property type="term" value="P:intracellular phosphate ion homeostasis"/>
    <property type="evidence" value="ECO:0007669"/>
    <property type="project" value="InterPro"/>
</dbReference>